<dbReference type="OrthoDB" id="9816036at2"/>
<dbReference type="SMART" id="SM00901">
    <property type="entry name" value="FRG"/>
    <property type="match status" value="1"/>
</dbReference>
<dbReference type="RefSeq" id="WP_121792018.1">
    <property type="nucleotide sequence ID" value="NZ_QLQC01000036.1"/>
</dbReference>
<name>A0A3L8GMW1_STRIN</name>
<evidence type="ECO:0000259" key="1">
    <source>
        <dbReference type="SMART" id="SM00901"/>
    </source>
</evidence>
<organism evidence="2 3">
    <name type="scientific">Streptococcus iniae</name>
    <name type="common">Streptococcus shiloi</name>
    <dbReference type="NCBI Taxonomy" id="1346"/>
    <lineage>
        <taxon>Bacteria</taxon>
        <taxon>Bacillati</taxon>
        <taxon>Bacillota</taxon>
        <taxon>Bacilli</taxon>
        <taxon>Lactobacillales</taxon>
        <taxon>Streptococcaceae</taxon>
        <taxon>Streptococcus</taxon>
    </lineage>
</organism>
<reference evidence="2 3" key="1">
    <citation type="submission" date="2018-06" db="EMBL/GenBank/DDBJ databases">
        <title>Mutators as drivers of adaptation in pathogenic bacteria and a risk factor for host jumps and vaccine escape.</title>
        <authorList>
            <person name="Barnes A.C."/>
            <person name="Silayeva O."/>
        </authorList>
    </citation>
    <scope>NUCLEOTIDE SEQUENCE [LARGE SCALE GENOMIC DNA]</scope>
    <source>
        <strain evidence="2 3">QMA0445</strain>
    </source>
</reference>
<accession>A0A3L8GMW1</accession>
<dbReference type="EMBL" id="QLQD01000034">
    <property type="protein sequence ID" value="RLU57804.1"/>
    <property type="molecule type" value="Genomic_DNA"/>
</dbReference>
<proteinExistence type="predicted"/>
<dbReference type="Pfam" id="PF08867">
    <property type="entry name" value="FRG"/>
    <property type="match status" value="1"/>
</dbReference>
<evidence type="ECO:0000313" key="2">
    <source>
        <dbReference type="EMBL" id="RLU57804.1"/>
    </source>
</evidence>
<protein>
    <submittedName>
        <fullName evidence="2">FRG domain-containing protein</fullName>
    </submittedName>
</protein>
<dbReference type="AlphaFoldDB" id="A0A3L8GMW1"/>
<dbReference type="Proteomes" id="UP000269148">
    <property type="component" value="Unassembled WGS sequence"/>
</dbReference>
<feature type="domain" description="FRG" evidence="1">
    <location>
        <begin position="27"/>
        <end position="136"/>
    </location>
</feature>
<evidence type="ECO:0000313" key="3">
    <source>
        <dbReference type="Proteomes" id="UP000269148"/>
    </source>
</evidence>
<dbReference type="InterPro" id="IPR014966">
    <property type="entry name" value="FRG-dom"/>
</dbReference>
<sequence>MTEFYNDSPIESVLDYLDVIIEYSQKEPSELWYRGHRNQEWKLRPSIFREAVLDMRNDGSVQPIRYKNFIDFINAVKKIKNANQQDRFNLFHYSFLAQHYGLPTPFLDWSTDPLVALYFALDGYQYNDEDNFPVVYILNPNRVNEHSMLNIFNSETNKVEDIREPFCVDDLEDKKFEEWLSDLNNTPFSLAPFAVKSNYDLRSHRISRQSGVFTIHEARYLKSPEWIFRVDENGNSMGIALKISPSKVSTIREQLKVLNLTHETVYGTELTKTEEIVNRVLGEI</sequence>
<comment type="caution">
    <text evidence="2">The sequence shown here is derived from an EMBL/GenBank/DDBJ whole genome shotgun (WGS) entry which is preliminary data.</text>
</comment>
<gene>
    <name evidence="2" type="ORF">DIY07_03460</name>
</gene>